<protein>
    <recommendedName>
        <fullName evidence="4">Secreted protein</fullName>
    </recommendedName>
</protein>
<name>A0A5B7E7E8_PORTR</name>
<accession>A0A5B7E7E8</accession>
<dbReference type="EMBL" id="VSRR010002167">
    <property type="protein sequence ID" value="MPC29970.1"/>
    <property type="molecule type" value="Genomic_DNA"/>
</dbReference>
<feature type="signal peptide" evidence="1">
    <location>
        <begin position="1"/>
        <end position="24"/>
    </location>
</feature>
<gene>
    <name evidence="2" type="ORF">E2C01_023224</name>
</gene>
<dbReference type="AlphaFoldDB" id="A0A5B7E7E8"/>
<feature type="chain" id="PRO_5023131471" description="Secreted protein" evidence="1">
    <location>
        <begin position="25"/>
        <end position="136"/>
    </location>
</feature>
<evidence type="ECO:0000256" key="1">
    <source>
        <dbReference type="SAM" id="SignalP"/>
    </source>
</evidence>
<proteinExistence type="predicted"/>
<evidence type="ECO:0000313" key="2">
    <source>
        <dbReference type="EMBL" id="MPC29970.1"/>
    </source>
</evidence>
<evidence type="ECO:0008006" key="4">
    <source>
        <dbReference type="Google" id="ProtNLM"/>
    </source>
</evidence>
<keyword evidence="3" id="KW-1185">Reference proteome</keyword>
<dbReference type="Proteomes" id="UP000324222">
    <property type="component" value="Unassembled WGS sequence"/>
</dbReference>
<sequence>MILYEALCMTLCSALLCSLPRCSTRPSFQHSPAAHRPFRTFHSLLYGVTVSINNKRKYLAGHSLARRTLIDLSWLRLPWAGVALEAPEANHQVTSPSSSRHARATTCPPRLARDLLPFRLMTPFKEPHDTYALIFP</sequence>
<reference evidence="2 3" key="1">
    <citation type="submission" date="2019-05" db="EMBL/GenBank/DDBJ databases">
        <title>Another draft genome of Portunus trituberculatus and its Hox gene families provides insights of decapod evolution.</title>
        <authorList>
            <person name="Jeong J.-H."/>
            <person name="Song I."/>
            <person name="Kim S."/>
            <person name="Choi T."/>
            <person name="Kim D."/>
            <person name="Ryu S."/>
            <person name="Kim W."/>
        </authorList>
    </citation>
    <scope>NUCLEOTIDE SEQUENCE [LARGE SCALE GENOMIC DNA]</scope>
    <source>
        <tissue evidence="2">Muscle</tissue>
    </source>
</reference>
<evidence type="ECO:0000313" key="3">
    <source>
        <dbReference type="Proteomes" id="UP000324222"/>
    </source>
</evidence>
<keyword evidence="1" id="KW-0732">Signal</keyword>
<organism evidence="2 3">
    <name type="scientific">Portunus trituberculatus</name>
    <name type="common">Swimming crab</name>
    <name type="synonym">Neptunus trituberculatus</name>
    <dbReference type="NCBI Taxonomy" id="210409"/>
    <lineage>
        <taxon>Eukaryota</taxon>
        <taxon>Metazoa</taxon>
        <taxon>Ecdysozoa</taxon>
        <taxon>Arthropoda</taxon>
        <taxon>Crustacea</taxon>
        <taxon>Multicrustacea</taxon>
        <taxon>Malacostraca</taxon>
        <taxon>Eumalacostraca</taxon>
        <taxon>Eucarida</taxon>
        <taxon>Decapoda</taxon>
        <taxon>Pleocyemata</taxon>
        <taxon>Brachyura</taxon>
        <taxon>Eubrachyura</taxon>
        <taxon>Portunoidea</taxon>
        <taxon>Portunidae</taxon>
        <taxon>Portuninae</taxon>
        <taxon>Portunus</taxon>
    </lineage>
</organism>
<comment type="caution">
    <text evidence="2">The sequence shown here is derived from an EMBL/GenBank/DDBJ whole genome shotgun (WGS) entry which is preliminary data.</text>
</comment>